<accession>A0A1G9YUE1</accession>
<proteinExistence type="predicted"/>
<gene>
    <name evidence="1" type="ORF">SAMN05216544_1940</name>
</gene>
<organism evidence="1 2">
    <name type="scientific">Lachnospira pectinoschiza</name>
    <dbReference type="NCBI Taxonomy" id="28052"/>
    <lineage>
        <taxon>Bacteria</taxon>
        <taxon>Bacillati</taxon>
        <taxon>Bacillota</taxon>
        <taxon>Clostridia</taxon>
        <taxon>Lachnospirales</taxon>
        <taxon>Lachnospiraceae</taxon>
        <taxon>Lachnospira</taxon>
    </lineage>
</organism>
<dbReference type="RefSeq" id="WP_074521961.1">
    <property type="nucleotide sequence ID" value="NZ_FNHZ01000006.1"/>
</dbReference>
<evidence type="ECO:0000313" key="1">
    <source>
        <dbReference type="EMBL" id="SDN12704.1"/>
    </source>
</evidence>
<keyword evidence="2" id="KW-1185">Reference proteome</keyword>
<sequence length="133" mass="15475">MSRVTKPGNKYMNATKYDSAVTGPSKKVRIHCEGEDYHKAKTIAQWLFVKYDMSYKTYRNKSKNRRDEMRAEFEADTGVSLKKREAERIQRHLNNLDFDDNWDSEYENAMELLESIGVPFSPDGTPLGIGWDD</sequence>
<evidence type="ECO:0000313" key="2">
    <source>
        <dbReference type="Proteomes" id="UP000187651"/>
    </source>
</evidence>
<reference evidence="2" key="1">
    <citation type="submission" date="2016-10" db="EMBL/GenBank/DDBJ databases">
        <authorList>
            <person name="Varghese N."/>
            <person name="Submissions S."/>
        </authorList>
    </citation>
    <scope>NUCLEOTIDE SEQUENCE [LARGE SCALE GENOMIC DNA]</scope>
    <source>
        <strain evidence="2">M83</strain>
    </source>
</reference>
<dbReference type="AlphaFoldDB" id="A0A1G9YUE1"/>
<protein>
    <submittedName>
        <fullName evidence="1">Uncharacterized protein</fullName>
    </submittedName>
</protein>
<dbReference type="EMBL" id="FNHZ01000006">
    <property type="protein sequence ID" value="SDN12704.1"/>
    <property type="molecule type" value="Genomic_DNA"/>
</dbReference>
<name>A0A1G9YUE1_9FIRM</name>
<dbReference type="Proteomes" id="UP000187651">
    <property type="component" value="Unassembled WGS sequence"/>
</dbReference>
<dbReference type="OrthoDB" id="9941510at2"/>